<name>A0A098EG67_9ZZZZ</name>
<sequence length="205" mass="23137">MSTSISDKVIAVKDLFSRREYEEAAKIIILVEYIVNELRSKGNDAEADKIESEISNLKTLVFEKAIEKEIGNAKNLIAKKDSNCVFAILKAEKFAEGINKTPDIEKLKNEAYQIGIESKLAECKNYLTNGNFDGAYKAYKTAEIFGNKIGKDAGGGKFLSEIYTGLCKSEIETAKKDLNDKNINCVEKNFCCREIRRKIRKYHIK</sequence>
<evidence type="ECO:0000313" key="1">
    <source>
        <dbReference type="EMBL" id="CEG14055.1"/>
    </source>
</evidence>
<proteinExistence type="predicted"/>
<reference evidence="1" key="1">
    <citation type="submission" date="2014-09" db="EMBL/GenBank/DDBJ databases">
        <authorList>
            <person name="Probst J Alexander"/>
        </authorList>
    </citation>
    <scope>NUCLEOTIDE SEQUENCE</scope>
</reference>
<organism evidence="1">
    <name type="scientific">groundwater metagenome</name>
    <dbReference type="NCBI Taxonomy" id="717931"/>
    <lineage>
        <taxon>unclassified sequences</taxon>
        <taxon>metagenomes</taxon>
        <taxon>ecological metagenomes</taxon>
    </lineage>
</organism>
<protein>
    <submittedName>
        <fullName evidence="1">Uncharacterized protein</fullName>
    </submittedName>
</protein>
<gene>
    <name evidence="1" type="ORF">MSIBF_A980002</name>
</gene>
<dbReference type="EMBL" id="CCXY01000466">
    <property type="protein sequence ID" value="CEG14055.1"/>
    <property type="molecule type" value="Genomic_DNA"/>
</dbReference>
<accession>A0A098EG67</accession>
<dbReference type="AlphaFoldDB" id="A0A098EG67"/>